<dbReference type="CDD" id="cd12544">
    <property type="entry name" value="RRM_NMI"/>
    <property type="match status" value="1"/>
</dbReference>
<dbReference type="InterPro" id="IPR009909">
    <property type="entry name" value="Nmi/IFP35_dom"/>
</dbReference>
<feature type="domain" description="NID" evidence="11">
    <location>
        <begin position="135"/>
        <end position="218"/>
    </location>
</feature>
<evidence type="ECO:0000313" key="13">
    <source>
        <dbReference type="EMBL" id="MBZ3869458.1"/>
    </source>
</evidence>
<dbReference type="GO" id="GO:0005615">
    <property type="term" value="C:extracellular space"/>
    <property type="evidence" value="ECO:0007669"/>
    <property type="project" value="UniProtKB-ARBA"/>
</dbReference>
<keyword evidence="5" id="KW-0963">Cytoplasm</keyword>
<evidence type="ECO:0000256" key="6">
    <source>
        <dbReference type="ARBA" id="ARBA00022525"/>
    </source>
</evidence>
<dbReference type="Pfam" id="PF07292">
    <property type="entry name" value="NID"/>
    <property type="match status" value="2"/>
</dbReference>
<keyword evidence="9" id="KW-0539">Nucleus</keyword>
<evidence type="ECO:0000256" key="8">
    <source>
        <dbReference type="ARBA" id="ARBA00022859"/>
    </source>
</evidence>
<keyword evidence="14" id="KW-1185">Reference proteome</keyword>
<keyword evidence="6" id="KW-0964">Secreted</keyword>
<dbReference type="GO" id="GO:0045088">
    <property type="term" value="P:regulation of innate immune response"/>
    <property type="evidence" value="ECO:0007669"/>
    <property type="project" value="UniProtKB-ARBA"/>
</dbReference>
<comment type="subcellular location">
    <subcellularLocation>
        <location evidence="2">Cytoplasm</location>
    </subcellularLocation>
    <subcellularLocation>
        <location evidence="1">Nucleus</location>
    </subcellularLocation>
    <subcellularLocation>
        <location evidence="3">Secreted</location>
    </subcellularLocation>
</comment>
<name>A0AA41SKP0_SCICA</name>
<evidence type="ECO:0000256" key="5">
    <source>
        <dbReference type="ARBA" id="ARBA00022490"/>
    </source>
</evidence>
<evidence type="ECO:0000256" key="1">
    <source>
        <dbReference type="ARBA" id="ARBA00004123"/>
    </source>
</evidence>
<evidence type="ECO:0000256" key="4">
    <source>
        <dbReference type="ARBA" id="ARBA00010081"/>
    </source>
</evidence>
<dbReference type="Pfam" id="PF07334">
    <property type="entry name" value="IFP_35_N"/>
    <property type="match status" value="1"/>
</dbReference>
<dbReference type="GO" id="GO:0045087">
    <property type="term" value="P:innate immune response"/>
    <property type="evidence" value="ECO:0007669"/>
    <property type="project" value="UniProtKB-KW"/>
</dbReference>
<feature type="domain" description="NID" evidence="11">
    <location>
        <begin position="37"/>
        <end position="125"/>
    </location>
</feature>
<evidence type="ECO:0000256" key="7">
    <source>
        <dbReference type="ARBA" id="ARBA00022588"/>
    </source>
</evidence>
<evidence type="ECO:0000256" key="3">
    <source>
        <dbReference type="ARBA" id="ARBA00004613"/>
    </source>
</evidence>
<comment type="caution">
    <text evidence="13">The sequence shown here is derived from an EMBL/GenBank/DDBJ whole genome shotgun (WGS) entry which is preliminary data.</text>
</comment>
<dbReference type="EMBL" id="JAATJV010136700">
    <property type="protein sequence ID" value="MBZ3869458.1"/>
    <property type="molecule type" value="Genomic_DNA"/>
</dbReference>
<accession>A0AA41SKP0</accession>
<evidence type="ECO:0000256" key="10">
    <source>
        <dbReference type="SAM" id="MobiDB-lite"/>
    </source>
</evidence>
<sequence>MKFTSLETPENASQFSNISCSFQVKSHVPYEIQKGQALITFEEEEVAQNVIRMGKHRVKIEDLSVEVTANPVPLNTGVRFQVHVEVSKMKISVTEIPDELPEDQMRDKLELSFCKSRHGGGEVESVNYDKQSGSAVVTFVEAGVVDKILKKKEYPLYINQSCHRVAVSPYIERHLKKYQIFSGLSKRTVLLTGMENIQMEEETVEDFIGIHFQRKHNGVAENVVRRNKHHLAIQKTVHAQLTVSHFSEKVFSSVKATLDLSVFRGQIILESLVMDLKKMIPTLNFSPLGPRGRISVEGSFLAIKKLKESLLSKASSLLEKNKNFMSEGRKQDRQSPERSLPKGDNMVETLRTLVLETARSPEMIVMDTDVFLYLKWRCEFYETTLNKFNILSQERVDGDVTTIYLANAQAGSGPSSARHVKELLEKWTQALHFRLRKETFILGEKGKREKRNIEWACEQLQSRYHRVLTNFYKTHIDIIGSSSDTYLFKEEVMKLIGQKVS</sequence>
<feature type="domain" description="Nmi/IFP 35" evidence="12">
    <location>
        <begin position="1"/>
        <end position="36"/>
    </location>
</feature>
<reference evidence="13" key="1">
    <citation type="submission" date="2020-03" db="EMBL/GenBank/DDBJ databases">
        <title>Studies in the Genomics of Life Span.</title>
        <authorList>
            <person name="Glass D."/>
        </authorList>
    </citation>
    <scope>NUCLEOTIDE SEQUENCE</scope>
    <source>
        <strain evidence="13">SUZIE</strain>
        <tissue evidence="13">Muscle</tissue>
    </source>
</reference>
<comment type="similarity">
    <text evidence="4">Belongs to the NMI family.</text>
</comment>
<proteinExistence type="inferred from homology"/>
<dbReference type="Proteomes" id="UP001166674">
    <property type="component" value="Unassembled WGS sequence"/>
</dbReference>
<evidence type="ECO:0000256" key="2">
    <source>
        <dbReference type="ARBA" id="ARBA00004496"/>
    </source>
</evidence>
<dbReference type="FunFam" id="3.30.70.330:FF:000300">
    <property type="entry name" value="Interferon-induced protein 35"/>
    <property type="match status" value="1"/>
</dbReference>
<evidence type="ECO:0000256" key="9">
    <source>
        <dbReference type="ARBA" id="ARBA00023242"/>
    </source>
</evidence>
<evidence type="ECO:0000259" key="11">
    <source>
        <dbReference type="Pfam" id="PF07292"/>
    </source>
</evidence>
<dbReference type="PANTHER" id="PTHR15225">
    <property type="entry name" value="INTERFERON-INDUCED PROTEIN 35/NMI N-MYC/STAT INTERACTING PROTEIN"/>
    <property type="match status" value="1"/>
</dbReference>
<feature type="compositionally biased region" description="Basic and acidic residues" evidence="10">
    <location>
        <begin position="322"/>
        <end position="341"/>
    </location>
</feature>
<protein>
    <submittedName>
        <fullName evidence="13">RNA-binding protein 43</fullName>
    </submittedName>
</protein>
<feature type="region of interest" description="Disordered" evidence="10">
    <location>
        <begin position="322"/>
        <end position="343"/>
    </location>
</feature>
<evidence type="ECO:0000259" key="12">
    <source>
        <dbReference type="Pfam" id="PF07334"/>
    </source>
</evidence>
<gene>
    <name evidence="13" type="ORF">SUZIE_102955</name>
</gene>
<dbReference type="GO" id="GO:0005634">
    <property type="term" value="C:nucleus"/>
    <property type="evidence" value="ECO:0007669"/>
    <property type="project" value="UniProtKB-SubCell"/>
</dbReference>
<dbReference type="InterPro" id="IPR009938">
    <property type="entry name" value="Nmi/IFP35_N"/>
</dbReference>
<keyword evidence="7" id="KW-0399">Innate immunity</keyword>
<dbReference type="Gene3D" id="3.30.70.330">
    <property type="match status" value="1"/>
</dbReference>
<evidence type="ECO:0000313" key="14">
    <source>
        <dbReference type="Proteomes" id="UP001166674"/>
    </source>
</evidence>
<keyword evidence="8" id="KW-0391">Immunity</keyword>
<dbReference type="AlphaFoldDB" id="A0AA41SKP0"/>
<dbReference type="PANTHER" id="PTHR15225:SF4">
    <property type="entry name" value="N-MYC-INTERACTOR"/>
    <property type="match status" value="1"/>
</dbReference>
<dbReference type="GO" id="GO:0050729">
    <property type="term" value="P:positive regulation of inflammatory response"/>
    <property type="evidence" value="ECO:0007669"/>
    <property type="project" value="UniProtKB-ARBA"/>
</dbReference>
<dbReference type="InterPro" id="IPR012677">
    <property type="entry name" value="Nucleotide-bd_a/b_plait_sf"/>
</dbReference>
<dbReference type="GO" id="GO:0005737">
    <property type="term" value="C:cytoplasm"/>
    <property type="evidence" value="ECO:0007669"/>
    <property type="project" value="UniProtKB-SubCell"/>
</dbReference>
<organism evidence="13 14">
    <name type="scientific">Sciurus carolinensis</name>
    <name type="common">Eastern gray squirrel</name>
    <dbReference type="NCBI Taxonomy" id="30640"/>
    <lineage>
        <taxon>Eukaryota</taxon>
        <taxon>Metazoa</taxon>
        <taxon>Chordata</taxon>
        <taxon>Craniata</taxon>
        <taxon>Vertebrata</taxon>
        <taxon>Euteleostomi</taxon>
        <taxon>Mammalia</taxon>
        <taxon>Eutheria</taxon>
        <taxon>Euarchontoglires</taxon>
        <taxon>Glires</taxon>
        <taxon>Rodentia</taxon>
        <taxon>Sciuromorpha</taxon>
        <taxon>Sciuridae</taxon>
        <taxon>Sciurinae</taxon>
        <taxon>Sciurini</taxon>
        <taxon>Sciurus</taxon>
    </lineage>
</organism>